<evidence type="ECO:0000256" key="5">
    <source>
        <dbReference type="PROSITE-ProRule" id="PRU00723"/>
    </source>
</evidence>
<dbReference type="SUPFAM" id="SSF90229">
    <property type="entry name" value="CCCH zinc finger"/>
    <property type="match status" value="1"/>
</dbReference>
<evidence type="ECO:0000256" key="4">
    <source>
        <dbReference type="ARBA" id="ARBA00022833"/>
    </source>
</evidence>
<keyword evidence="4 5" id="KW-0862">Zinc</keyword>
<evidence type="ECO:0000256" key="1">
    <source>
        <dbReference type="ARBA" id="ARBA00010043"/>
    </source>
</evidence>
<dbReference type="Gene3D" id="4.10.1000.10">
    <property type="entry name" value="Zinc finger, CCCH-type"/>
    <property type="match status" value="1"/>
</dbReference>
<evidence type="ECO:0000259" key="6">
    <source>
        <dbReference type="PROSITE" id="PS50103"/>
    </source>
</evidence>
<dbReference type="Proteomes" id="UP000031668">
    <property type="component" value="Unassembled WGS sequence"/>
</dbReference>
<dbReference type="Gene3D" id="6.20.400.10">
    <property type="match status" value="1"/>
</dbReference>
<dbReference type="SMART" id="SM00356">
    <property type="entry name" value="ZnF_C3H1"/>
    <property type="match status" value="2"/>
</dbReference>
<dbReference type="GO" id="GO:0002181">
    <property type="term" value="P:cytoplasmic translation"/>
    <property type="evidence" value="ECO:0007669"/>
    <property type="project" value="TreeGrafter"/>
</dbReference>
<proteinExistence type="inferred from homology"/>
<name>A0A0C2N3P1_THEKT</name>
<sequence length="282" mass="32640">MEIEAMKEIGSLLKPVVEKQQLESGVDPKSVLCQYFKLGACTKGNKCKFSHDLNQERKTEKINIYTDQRDNAEELDLEGLENMIEKKHGKTNKNVCKHFLEAVEKRLYGWFWICPNGGDKCQYRHALPAGYVLRRDKPQGTQLEEVSIEELIEKQRSELEGDLIPVNEETFKIWKAQKINQKKEKLESEMNKKREEMLSGNILSKVGVLFTPKITGRDCFVLDPTLINQDDEEADYEILREENNEPVLKSDEVITEKMAKLKIQEDVITKSFSLNPKQRMMG</sequence>
<evidence type="ECO:0000256" key="2">
    <source>
        <dbReference type="ARBA" id="ARBA00022723"/>
    </source>
</evidence>
<dbReference type="GO" id="GO:0008270">
    <property type="term" value="F:zinc ion binding"/>
    <property type="evidence" value="ECO:0007669"/>
    <property type="project" value="UniProtKB-KW"/>
</dbReference>
<dbReference type="PANTHER" id="PTHR12681:SF0">
    <property type="entry name" value="ZINC FINGER CCCH DOMAIN-CONTAINING PROTEIN 15"/>
    <property type="match status" value="1"/>
</dbReference>
<comment type="similarity">
    <text evidence="1">Belongs to the ZC3H15/TMA46 family.</text>
</comment>
<dbReference type="OrthoDB" id="278280at2759"/>
<dbReference type="GO" id="GO:0003729">
    <property type="term" value="F:mRNA binding"/>
    <property type="evidence" value="ECO:0007669"/>
    <property type="project" value="TreeGrafter"/>
</dbReference>
<protein>
    <submittedName>
        <fullName evidence="7">Zinc finger CCCH domain-containing protein 15</fullName>
    </submittedName>
</protein>
<evidence type="ECO:0000256" key="3">
    <source>
        <dbReference type="ARBA" id="ARBA00022771"/>
    </source>
</evidence>
<dbReference type="PANTHER" id="PTHR12681">
    <property type="entry name" value="ZINC FINGER-CONTAINING PROTEIN P48ZNF"/>
    <property type="match status" value="1"/>
</dbReference>
<feature type="zinc finger region" description="C3H1-type" evidence="5">
    <location>
        <begin position="27"/>
        <end position="54"/>
    </location>
</feature>
<feature type="domain" description="C3H1-type" evidence="6">
    <location>
        <begin position="90"/>
        <end position="128"/>
    </location>
</feature>
<dbReference type="Pfam" id="PF16543">
    <property type="entry name" value="DFRP_C"/>
    <property type="match status" value="1"/>
</dbReference>
<dbReference type="OMA" id="HDNMENW"/>
<dbReference type="InterPro" id="IPR036855">
    <property type="entry name" value="Znf_CCCH_sf"/>
</dbReference>
<organism evidence="7 8">
    <name type="scientific">Thelohanellus kitauei</name>
    <name type="common">Myxosporean</name>
    <dbReference type="NCBI Taxonomy" id="669202"/>
    <lineage>
        <taxon>Eukaryota</taxon>
        <taxon>Metazoa</taxon>
        <taxon>Cnidaria</taxon>
        <taxon>Myxozoa</taxon>
        <taxon>Myxosporea</taxon>
        <taxon>Bivalvulida</taxon>
        <taxon>Platysporina</taxon>
        <taxon>Myxobolidae</taxon>
        <taxon>Thelohanellus</taxon>
    </lineage>
</organism>
<comment type="caution">
    <text evidence="7">The sequence shown here is derived from an EMBL/GenBank/DDBJ whole genome shotgun (WGS) entry which is preliminary data.</text>
</comment>
<accession>A0A0C2N3P1</accession>
<feature type="zinc finger region" description="C3H1-type" evidence="5">
    <location>
        <begin position="90"/>
        <end position="128"/>
    </location>
</feature>
<keyword evidence="3 5" id="KW-0863">Zinc-finger</keyword>
<evidence type="ECO:0000313" key="8">
    <source>
        <dbReference type="Proteomes" id="UP000031668"/>
    </source>
</evidence>
<dbReference type="Pfam" id="PF00642">
    <property type="entry name" value="zf-CCCH"/>
    <property type="match status" value="1"/>
</dbReference>
<dbReference type="GO" id="GO:0005829">
    <property type="term" value="C:cytosol"/>
    <property type="evidence" value="ECO:0007669"/>
    <property type="project" value="TreeGrafter"/>
</dbReference>
<dbReference type="PROSITE" id="PS50103">
    <property type="entry name" value="ZF_C3H1"/>
    <property type="match status" value="2"/>
</dbReference>
<gene>
    <name evidence="7" type="ORF">RF11_14760</name>
</gene>
<reference evidence="7 8" key="1">
    <citation type="journal article" date="2014" name="Genome Biol. Evol.">
        <title>The genome of the myxosporean Thelohanellus kitauei shows adaptations to nutrient acquisition within its fish host.</title>
        <authorList>
            <person name="Yang Y."/>
            <person name="Xiong J."/>
            <person name="Zhou Z."/>
            <person name="Huo F."/>
            <person name="Miao W."/>
            <person name="Ran C."/>
            <person name="Liu Y."/>
            <person name="Zhang J."/>
            <person name="Feng J."/>
            <person name="Wang M."/>
            <person name="Wang M."/>
            <person name="Wang L."/>
            <person name="Yao B."/>
        </authorList>
    </citation>
    <scope>NUCLEOTIDE SEQUENCE [LARGE SCALE GENOMIC DNA]</scope>
    <source>
        <strain evidence="7">Wuqing</strain>
    </source>
</reference>
<dbReference type="AlphaFoldDB" id="A0A0C2N3P1"/>
<keyword evidence="8" id="KW-1185">Reference proteome</keyword>
<dbReference type="InterPro" id="IPR032378">
    <property type="entry name" value="ZC3H15/TMA46_C"/>
</dbReference>
<dbReference type="EMBL" id="JWZT01000475">
    <property type="protein sequence ID" value="KII74276.1"/>
    <property type="molecule type" value="Genomic_DNA"/>
</dbReference>
<feature type="domain" description="C3H1-type" evidence="6">
    <location>
        <begin position="27"/>
        <end position="54"/>
    </location>
</feature>
<evidence type="ECO:0000313" key="7">
    <source>
        <dbReference type="EMBL" id="KII74276.1"/>
    </source>
</evidence>
<keyword evidence="2 5" id="KW-0479">Metal-binding</keyword>
<dbReference type="InterPro" id="IPR000571">
    <property type="entry name" value="Znf_CCCH"/>
</dbReference>